<dbReference type="Proteomes" id="UP001439008">
    <property type="component" value="Unassembled WGS sequence"/>
</dbReference>
<feature type="compositionally biased region" description="Basic residues" evidence="1">
    <location>
        <begin position="87"/>
        <end position="115"/>
    </location>
</feature>
<organism evidence="2 3">
    <name type="scientific">Bonamia ostreae</name>
    <dbReference type="NCBI Taxonomy" id="126728"/>
    <lineage>
        <taxon>Eukaryota</taxon>
        <taxon>Sar</taxon>
        <taxon>Rhizaria</taxon>
        <taxon>Endomyxa</taxon>
        <taxon>Ascetosporea</taxon>
        <taxon>Haplosporida</taxon>
        <taxon>Bonamia</taxon>
    </lineage>
</organism>
<gene>
    <name evidence="2" type="ORF">MHBO_001187</name>
</gene>
<evidence type="ECO:0000313" key="3">
    <source>
        <dbReference type="Proteomes" id="UP001439008"/>
    </source>
</evidence>
<comment type="caution">
    <text evidence="2">The sequence shown here is derived from an EMBL/GenBank/DDBJ whole genome shotgun (WGS) entry which is preliminary data.</text>
</comment>
<evidence type="ECO:0000313" key="2">
    <source>
        <dbReference type="EMBL" id="MES1919337.1"/>
    </source>
</evidence>
<accession>A0ABV2AI35</accession>
<feature type="compositionally biased region" description="Basic and acidic residues" evidence="1">
    <location>
        <begin position="201"/>
        <end position="221"/>
    </location>
</feature>
<protein>
    <submittedName>
        <fullName evidence="2">Uncharacterized protein</fullName>
    </submittedName>
</protein>
<dbReference type="EMBL" id="JBDODL010000259">
    <property type="protein sequence ID" value="MES1919337.1"/>
    <property type="molecule type" value="Genomic_DNA"/>
</dbReference>
<feature type="compositionally biased region" description="Basic residues" evidence="1">
    <location>
        <begin position="37"/>
        <end position="57"/>
    </location>
</feature>
<feature type="region of interest" description="Disordered" evidence="1">
    <location>
        <begin position="1"/>
        <end position="233"/>
    </location>
</feature>
<name>A0ABV2AI35_9EUKA</name>
<sequence>MKSAKRIAKQLKRTKTPKSAMSKKPSQSIKTVETNKKTAKKINKKERRRRTSQKRSIKTMSNNGDKNIKRSVKKTINKKQVLSNKNGNKKSMKKVNKKSTKKSIKKRSKKSIKPKKIYDSCYSSDSDPDNPGVSSAMLYYNIVSAPRAPGKRKIKARDEAISTNIGGGGKSDDDWEGDVDEFPESDSRNVSSEYYSDSTDSTEKESGSGKDNSAEEEKIEGKSNQIDLSDNNDEIEQEVNGKKIKESKQKIKNNEAIVID</sequence>
<feature type="compositionally biased region" description="Basic residues" evidence="1">
    <location>
        <begin position="1"/>
        <end position="16"/>
    </location>
</feature>
<proteinExistence type="predicted"/>
<evidence type="ECO:0000256" key="1">
    <source>
        <dbReference type="SAM" id="MobiDB-lite"/>
    </source>
</evidence>
<reference evidence="2 3" key="1">
    <citation type="journal article" date="2024" name="BMC Biol.">
        <title>Comparative genomics of Ascetosporea gives new insight into the evolutionary basis for animal parasitism in Rhizaria.</title>
        <authorList>
            <person name="Hiltunen Thoren M."/>
            <person name="Onut-Brannstrom I."/>
            <person name="Alfjorden A."/>
            <person name="Peckova H."/>
            <person name="Swords F."/>
            <person name="Hooper C."/>
            <person name="Holzer A.S."/>
            <person name="Bass D."/>
            <person name="Burki F."/>
        </authorList>
    </citation>
    <scope>NUCLEOTIDE SEQUENCE [LARGE SCALE GENOMIC DNA]</scope>
    <source>
        <strain evidence="2">20-A016</strain>
    </source>
</reference>
<keyword evidence="3" id="KW-1185">Reference proteome</keyword>
<feature type="compositionally biased region" description="Acidic residues" evidence="1">
    <location>
        <begin position="173"/>
        <end position="184"/>
    </location>
</feature>